<evidence type="ECO:0000313" key="2">
    <source>
        <dbReference type="EMBL" id="RDC58657.1"/>
    </source>
</evidence>
<name>A0A369Q5U0_9SPHI</name>
<dbReference type="RefSeq" id="WP_115401030.1">
    <property type="nucleotide sequence ID" value="NZ_QPKV01000001.1"/>
</dbReference>
<dbReference type="NCBIfam" id="NF033520">
    <property type="entry name" value="transpos_IS982"/>
    <property type="match status" value="1"/>
</dbReference>
<evidence type="ECO:0000313" key="3">
    <source>
        <dbReference type="Proteomes" id="UP000253961"/>
    </source>
</evidence>
<dbReference type="EMBL" id="QPKV01000001">
    <property type="protein sequence ID" value="RDC58657.1"/>
    <property type="molecule type" value="Genomic_DNA"/>
</dbReference>
<dbReference type="Proteomes" id="UP000253961">
    <property type="component" value="Unassembled WGS sequence"/>
</dbReference>
<organism evidence="2 3">
    <name type="scientific">Pedobacter chinensis</name>
    <dbReference type="NCBI Taxonomy" id="2282421"/>
    <lineage>
        <taxon>Bacteria</taxon>
        <taxon>Pseudomonadati</taxon>
        <taxon>Bacteroidota</taxon>
        <taxon>Sphingobacteriia</taxon>
        <taxon>Sphingobacteriales</taxon>
        <taxon>Sphingobacteriaceae</taxon>
        <taxon>Pedobacter</taxon>
    </lineage>
</organism>
<comment type="caution">
    <text evidence="2">The sequence shown here is derived from an EMBL/GenBank/DDBJ whole genome shotgun (WGS) entry which is preliminary data.</text>
</comment>
<protein>
    <submittedName>
        <fullName evidence="2">IS982 family transposase</fullName>
    </submittedName>
</protein>
<dbReference type="Pfam" id="PF13612">
    <property type="entry name" value="DDE_Tnp_1_3"/>
    <property type="match status" value="1"/>
</dbReference>
<accession>A0A369Q5U0</accession>
<feature type="domain" description="Transposase DDE" evidence="1">
    <location>
        <begin position="104"/>
        <end position="243"/>
    </location>
</feature>
<dbReference type="AlphaFoldDB" id="A0A369Q5U0"/>
<evidence type="ECO:0000259" key="1">
    <source>
        <dbReference type="Pfam" id="PF13612"/>
    </source>
</evidence>
<proteinExistence type="predicted"/>
<keyword evidence="3" id="KW-1185">Reference proteome</keyword>
<reference evidence="2 3" key="1">
    <citation type="submission" date="2018-07" db="EMBL/GenBank/DDBJ databases">
        <title>Pedobacter sp. nov., isolated from soil.</title>
        <authorList>
            <person name="Zhou L.Y."/>
            <person name="Du Z.J."/>
        </authorList>
    </citation>
    <scope>NUCLEOTIDE SEQUENCE [LARGE SCALE GENOMIC DNA]</scope>
    <source>
        <strain evidence="2 3">JDX94</strain>
    </source>
</reference>
<dbReference type="OrthoDB" id="706456at2"/>
<sequence length="276" mass="31746">MLTSDKIIGIFCFIDDLLKTSNHYEDGRRQVSDSEVITTAVVSSLYFGGHQDKARQFMKMTGMVPEMLDKSRFNRRLHSVAELIYSLFMQIGHYLKYISCEMSYVLDSFPVAVCDNIRILNARILKGKQWHGKQTSMRRYFYGVKVQLLITKDGIPVEFGFVPGSEHDAQALRKLPLELPAESEVFADSAYTNHEIEDQLMETDQIALKVHRKSNATRKDSASAAFIKEYMRKRVETTISEIKGLFLRKLHAVTFKGWLLKITLFIFAFTLNKIIP</sequence>
<dbReference type="InterPro" id="IPR025668">
    <property type="entry name" value="Tnp_DDE_dom"/>
</dbReference>
<gene>
    <name evidence="2" type="ORF">DU508_01020</name>
</gene>